<organism evidence="2 3">
    <name type="scientific">Diaporthe eres</name>
    <name type="common">Phomopsis oblonga</name>
    <dbReference type="NCBI Taxonomy" id="83184"/>
    <lineage>
        <taxon>Eukaryota</taxon>
        <taxon>Fungi</taxon>
        <taxon>Dikarya</taxon>
        <taxon>Ascomycota</taxon>
        <taxon>Pezizomycotina</taxon>
        <taxon>Sordariomycetes</taxon>
        <taxon>Sordariomycetidae</taxon>
        <taxon>Diaporthales</taxon>
        <taxon>Diaporthaceae</taxon>
        <taxon>Diaporthe</taxon>
        <taxon>Diaporthe eres species complex</taxon>
    </lineage>
</organism>
<comment type="caution">
    <text evidence="2">The sequence shown here is derived from an EMBL/GenBank/DDBJ whole genome shotgun (WGS) entry which is preliminary data.</text>
</comment>
<dbReference type="Proteomes" id="UP001430848">
    <property type="component" value="Unassembled WGS sequence"/>
</dbReference>
<evidence type="ECO:0000313" key="3">
    <source>
        <dbReference type="Proteomes" id="UP001430848"/>
    </source>
</evidence>
<keyword evidence="3" id="KW-1185">Reference proteome</keyword>
<accession>A0ABR1PBJ7</accession>
<name>A0ABR1PBJ7_DIAER</name>
<evidence type="ECO:0000313" key="2">
    <source>
        <dbReference type="EMBL" id="KAK7731850.1"/>
    </source>
</evidence>
<protein>
    <recommendedName>
        <fullName evidence="4">IBR domain-containing protein</fullName>
    </recommendedName>
</protein>
<proteinExistence type="predicted"/>
<evidence type="ECO:0008006" key="4">
    <source>
        <dbReference type="Google" id="ProtNLM"/>
    </source>
</evidence>
<evidence type="ECO:0000256" key="1">
    <source>
        <dbReference type="SAM" id="MobiDB-lite"/>
    </source>
</evidence>
<sequence>MGSTVSTAQPKEGRSSGNRDASPAWSKHKWVCHCNEDPKPMEKEPRVLNDSERFIPQERRPMRCALCPYIATMPCYHCEKCFVRWEEDPASFPTEAEIEEKERQDAWEGGHEDDCFHGVHCHWCSVVFAGQI</sequence>
<feature type="compositionally biased region" description="Polar residues" evidence="1">
    <location>
        <begin position="1"/>
        <end position="19"/>
    </location>
</feature>
<reference evidence="2 3" key="1">
    <citation type="submission" date="2024-02" db="EMBL/GenBank/DDBJ databases">
        <title>De novo assembly and annotation of 12 fungi associated with fruit tree decline syndrome in Ontario, Canada.</title>
        <authorList>
            <person name="Sulman M."/>
            <person name="Ellouze W."/>
            <person name="Ilyukhin E."/>
        </authorList>
    </citation>
    <scope>NUCLEOTIDE SEQUENCE [LARGE SCALE GENOMIC DNA]</scope>
    <source>
        <strain evidence="2 3">M169</strain>
    </source>
</reference>
<feature type="region of interest" description="Disordered" evidence="1">
    <location>
        <begin position="1"/>
        <end position="26"/>
    </location>
</feature>
<gene>
    <name evidence="2" type="ORF">SLS63_005146</name>
</gene>
<dbReference type="EMBL" id="JAKNSF020000021">
    <property type="protein sequence ID" value="KAK7731850.1"/>
    <property type="molecule type" value="Genomic_DNA"/>
</dbReference>